<dbReference type="Pfam" id="PF12833">
    <property type="entry name" value="HTH_18"/>
    <property type="match status" value="1"/>
</dbReference>
<dbReference type="AlphaFoldDB" id="A0A1V9EPR8"/>
<evidence type="ECO:0000256" key="2">
    <source>
        <dbReference type="ARBA" id="ARBA00023125"/>
    </source>
</evidence>
<dbReference type="OrthoDB" id="4480133at2"/>
<keyword evidence="3" id="KW-0804">Transcription</keyword>
<dbReference type="PANTHER" id="PTHR43280">
    <property type="entry name" value="ARAC-FAMILY TRANSCRIPTIONAL REGULATOR"/>
    <property type="match status" value="1"/>
</dbReference>
<dbReference type="PROSITE" id="PS01124">
    <property type="entry name" value="HTH_ARAC_FAMILY_2"/>
    <property type="match status" value="1"/>
</dbReference>
<accession>A0A1V9EPR8</accession>
<name>A0A1V9EPR8_9BACT</name>
<dbReference type="InterPro" id="IPR018060">
    <property type="entry name" value="HTH_AraC"/>
</dbReference>
<keyword evidence="2" id="KW-0238">DNA-binding</keyword>
<evidence type="ECO:0000256" key="1">
    <source>
        <dbReference type="ARBA" id="ARBA00023015"/>
    </source>
</evidence>
<evidence type="ECO:0000259" key="4">
    <source>
        <dbReference type="PROSITE" id="PS01124"/>
    </source>
</evidence>
<dbReference type="Pfam" id="PF22200">
    <property type="entry name" value="ExsA_N"/>
    <property type="match status" value="1"/>
</dbReference>
<organism evidence="5 6">
    <name type="scientific">Niastella yeongjuensis</name>
    <dbReference type="NCBI Taxonomy" id="354355"/>
    <lineage>
        <taxon>Bacteria</taxon>
        <taxon>Pseudomonadati</taxon>
        <taxon>Bacteroidota</taxon>
        <taxon>Chitinophagia</taxon>
        <taxon>Chitinophagales</taxon>
        <taxon>Chitinophagaceae</taxon>
        <taxon>Niastella</taxon>
    </lineage>
</organism>
<dbReference type="PANTHER" id="PTHR43280:SF2">
    <property type="entry name" value="HTH-TYPE TRANSCRIPTIONAL REGULATOR EXSA"/>
    <property type="match status" value="1"/>
</dbReference>
<sequence length="273" mass="31650">MKKAQSTTTSIPGVLYTHFGSKKVVGEQFISEHGLCQIISGKLHVADGGQTKVFVPGDLLFYRKNFLAKFIKLNDGLFPFRSITVVFDRATLAQFSRQYNQGFEEPFPDKDAVLKLNSSLLLENYFQTLLPYFETPLPEHLVNLKRQEALMLLLQINPAFKNILFDLDQPGKIDLEAFMQQNFSFNIEMKRFAYLSGRSLATFKRDFEKIFHTTPNRWLQERRLQEAHYLIKEKKKRPTEVYHEVGFETLAHFSFAFKQFYGVNPSKVSAAKK</sequence>
<reference evidence="6" key="1">
    <citation type="submission" date="2016-04" db="EMBL/GenBank/DDBJ databases">
        <authorList>
            <person name="Chen L."/>
            <person name="Zhuang W."/>
            <person name="Wang G."/>
        </authorList>
    </citation>
    <scope>NUCLEOTIDE SEQUENCE [LARGE SCALE GENOMIC DNA]</scope>
    <source>
        <strain evidence="6">17621</strain>
    </source>
</reference>
<dbReference type="GO" id="GO:0003700">
    <property type="term" value="F:DNA-binding transcription factor activity"/>
    <property type="evidence" value="ECO:0007669"/>
    <property type="project" value="InterPro"/>
</dbReference>
<keyword evidence="6" id="KW-1185">Reference proteome</keyword>
<gene>
    <name evidence="5" type="ORF">A4H97_30485</name>
</gene>
<dbReference type="SMART" id="SM00342">
    <property type="entry name" value="HTH_ARAC"/>
    <property type="match status" value="1"/>
</dbReference>
<dbReference type="InterPro" id="IPR009057">
    <property type="entry name" value="Homeodomain-like_sf"/>
</dbReference>
<dbReference type="Proteomes" id="UP000192610">
    <property type="component" value="Unassembled WGS sequence"/>
</dbReference>
<dbReference type="Gene3D" id="1.10.10.60">
    <property type="entry name" value="Homeodomain-like"/>
    <property type="match status" value="1"/>
</dbReference>
<keyword evidence="1" id="KW-0805">Transcription regulation</keyword>
<evidence type="ECO:0000313" key="5">
    <source>
        <dbReference type="EMBL" id="OQP47934.1"/>
    </source>
</evidence>
<protein>
    <submittedName>
        <fullName evidence="5">AraC family transcriptional regulator</fullName>
    </submittedName>
</protein>
<dbReference type="STRING" id="354355.SAMN05660816_06695"/>
<dbReference type="SUPFAM" id="SSF46689">
    <property type="entry name" value="Homeodomain-like"/>
    <property type="match status" value="1"/>
</dbReference>
<feature type="domain" description="HTH araC/xylS-type" evidence="4">
    <location>
        <begin position="173"/>
        <end position="271"/>
    </location>
</feature>
<dbReference type="GO" id="GO:0043565">
    <property type="term" value="F:sequence-specific DNA binding"/>
    <property type="evidence" value="ECO:0007669"/>
    <property type="project" value="InterPro"/>
</dbReference>
<dbReference type="InterPro" id="IPR054015">
    <property type="entry name" value="ExsA-like_N"/>
</dbReference>
<proteinExistence type="predicted"/>
<dbReference type="EMBL" id="LVXG01000020">
    <property type="protein sequence ID" value="OQP47934.1"/>
    <property type="molecule type" value="Genomic_DNA"/>
</dbReference>
<comment type="caution">
    <text evidence="5">The sequence shown here is derived from an EMBL/GenBank/DDBJ whole genome shotgun (WGS) entry which is preliminary data.</text>
</comment>
<evidence type="ECO:0000313" key="6">
    <source>
        <dbReference type="Proteomes" id="UP000192610"/>
    </source>
</evidence>
<evidence type="ECO:0000256" key="3">
    <source>
        <dbReference type="ARBA" id="ARBA00023163"/>
    </source>
</evidence>
<dbReference type="RefSeq" id="WP_081200702.1">
    <property type="nucleotide sequence ID" value="NZ_FOCZ01000023.1"/>
</dbReference>